<evidence type="ECO:0000256" key="1">
    <source>
        <dbReference type="ARBA" id="ARBA00022679"/>
    </source>
</evidence>
<evidence type="ECO:0000256" key="4">
    <source>
        <dbReference type="RuleBase" id="RU003557"/>
    </source>
</evidence>
<keyword evidence="1 4" id="KW-0808">Transferase</keyword>
<keyword evidence="2" id="KW-0276">Fatty acid metabolism</keyword>
<comment type="similarity">
    <text evidence="4">Belongs to the thiolase-like superfamily. Thiolase family.</text>
</comment>
<dbReference type="Pfam" id="PF02803">
    <property type="entry name" value="Thiolase_C"/>
    <property type="match status" value="1"/>
</dbReference>
<dbReference type="PANTHER" id="PTHR43853">
    <property type="entry name" value="3-KETOACYL-COA THIOLASE, PEROXISOMAL"/>
    <property type="match status" value="1"/>
</dbReference>
<dbReference type="InterPro" id="IPR016039">
    <property type="entry name" value="Thiolase-like"/>
</dbReference>
<reference evidence="7 8" key="1">
    <citation type="submission" date="2014-06" db="EMBL/GenBank/DDBJ databases">
        <title>Evolutionary Origins and Diversification of the Mycorrhizal Mutualists.</title>
        <authorList>
            <consortium name="DOE Joint Genome Institute"/>
            <consortium name="Mycorrhizal Genomics Consortium"/>
            <person name="Kohler A."/>
            <person name="Kuo A."/>
            <person name="Nagy L.G."/>
            <person name="Floudas D."/>
            <person name="Copeland A."/>
            <person name="Barry K.W."/>
            <person name="Cichocki N."/>
            <person name="Veneault-Fourrey C."/>
            <person name="LaButti K."/>
            <person name="Lindquist E.A."/>
            <person name="Lipzen A."/>
            <person name="Lundell T."/>
            <person name="Morin E."/>
            <person name="Murat C."/>
            <person name="Riley R."/>
            <person name="Ohm R."/>
            <person name="Sun H."/>
            <person name="Tunlid A."/>
            <person name="Henrissat B."/>
            <person name="Grigoriev I.V."/>
            <person name="Hibbett D.S."/>
            <person name="Martin F."/>
        </authorList>
    </citation>
    <scope>NUCLEOTIDE SEQUENCE [LARGE SCALE GENOMIC DNA]</scope>
    <source>
        <strain evidence="7 8">SS14</strain>
    </source>
</reference>
<dbReference type="OrthoDB" id="5404651at2759"/>
<dbReference type="Gene3D" id="3.40.47.10">
    <property type="match status" value="2"/>
</dbReference>
<dbReference type="GO" id="GO:0010124">
    <property type="term" value="P:phenylacetate catabolic process"/>
    <property type="evidence" value="ECO:0007669"/>
    <property type="project" value="TreeGrafter"/>
</dbReference>
<dbReference type="InterPro" id="IPR020616">
    <property type="entry name" value="Thiolase_N"/>
</dbReference>
<evidence type="ECO:0000313" key="8">
    <source>
        <dbReference type="Proteomes" id="UP000054279"/>
    </source>
</evidence>
<sequence>MPEKPHAHDMTFKRVKIDPTIDDDAVGVCHLPLLLYLSRAAALLAEITDHAPIHTINRLCSSSLMAIRSVAQSIKTEDTTLGLALGVKSMSFKCVNILLPVFLFLIAPVPVPPPNSVPQSRKTVKHTTVFKFLRPPLAHALQSGIFADEIIPVEVAGQINDTDDTIQPGTTKEGVEKLKPVFPQWGTASTTTGNASGVGDGEVIPVITTRERAEREGGEVQAKWAGCTVVGVEPHYMGISPVIGVPKIIAKLGLTKDVDLLEINEAFASQFLYCVETLDVPMDKTNPKRCPSTISGYVNPGNAGDPGDH</sequence>
<dbReference type="GO" id="GO:0005777">
    <property type="term" value="C:peroxisome"/>
    <property type="evidence" value="ECO:0007669"/>
    <property type="project" value="TreeGrafter"/>
</dbReference>
<organism evidence="7 8">
    <name type="scientific">Sphaerobolus stellatus (strain SS14)</name>
    <dbReference type="NCBI Taxonomy" id="990650"/>
    <lineage>
        <taxon>Eukaryota</taxon>
        <taxon>Fungi</taxon>
        <taxon>Dikarya</taxon>
        <taxon>Basidiomycota</taxon>
        <taxon>Agaricomycotina</taxon>
        <taxon>Agaricomycetes</taxon>
        <taxon>Phallomycetidae</taxon>
        <taxon>Geastrales</taxon>
        <taxon>Sphaerobolaceae</taxon>
        <taxon>Sphaerobolus</taxon>
    </lineage>
</organism>
<evidence type="ECO:0000259" key="5">
    <source>
        <dbReference type="Pfam" id="PF00108"/>
    </source>
</evidence>
<feature type="domain" description="Thiolase N-terminal" evidence="5">
    <location>
        <begin position="139"/>
        <end position="206"/>
    </location>
</feature>
<dbReference type="InterPro" id="IPR020615">
    <property type="entry name" value="Thiolase_acyl_enz_int_AS"/>
</dbReference>
<dbReference type="AlphaFoldDB" id="A0A0C9T955"/>
<keyword evidence="8" id="KW-1185">Reference proteome</keyword>
<keyword evidence="3" id="KW-0443">Lipid metabolism</keyword>
<evidence type="ECO:0000256" key="3">
    <source>
        <dbReference type="ARBA" id="ARBA00023098"/>
    </source>
</evidence>
<keyword evidence="4" id="KW-0012">Acyltransferase</keyword>
<evidence type="ECO:0000313" key="7">
    <source>
        <dbReference type="EMBL" id="KIJ25613.1"/>
    </source>
</evidence>
<proteinExistence type="inferred from homology"/>
<dbReference type="PROSITE" id="PS00098">
    <property type="entry name" value="THIOLASE_1"/>
    <property type="match status" value="1"/>
</dbReference>
<evidence type="ECO:0000259" key="6">
    <source>
        <dbReference type="Pfam" id="PF02803"/>
    </source>
</evidence>
<dbReference type="GO" id="GO:0006635">
    <property type="term" value="P:fatty acid beta-oxidation"/>
    <property type="evidence" value="ECO:0007669"/>
    <property type="project" value="TreeGrafter"/>
</dbReference>
<accession>A0A0C9T955</accession>
<dbReference type="HOGENOM" id="CLU_031026_1_1_1"/>
<evidence type="ECO:0000256" key="2">
    <source>
        <dbReference type="ARBA" id="ARBA00022832"/>
    </source>
</evidence>
<feature type="domain" description="Thiolase C-terminal" evidence="6">
    <location>
        <begin position="221"/>
        <end position="287"/>
    </location>
</feature>
<dbReference type="PANTHER" id="PTHR43853:SF8">
    <property type="entry name" value="3-KETOACYL-COA THIOLASE, PEROXISOMAL"/>
    <property type="match status" value="1"/>
</dbReference>
<dbReference type="Pfam" id="PF00108">
    <property type="entry name" value="Thiolase_N"/>
    <property type="match status" value="2"/>
</dbReference>
<dbReference type="InterPro" id="IPR050215">
    <property type="entry name" value="Thiolase-like_sf_Thiolase"/>
</dbReference>
<protein>
    <submittedName>
        <fullName evidence="7">Unplaced genomic scaffold SPHSTscaffold_331, whole genome shotgun sequence</fullName>
    </submittedName>
</protein>
<dbReference type="GO" id="GO:0003988">
    <property type="term" value="F:acetyl-CoA C-acyltransferase activity"/>
    <property type="evidence" value="ECO:0007669"/>
    <property type="project" value="TreeGrafter"/>
</dbReference>
<gene>
    <name evidence="7" type="ORF">M422DRAFT_273429</name>
</gene>
<dbReference type="SUPFAM" id="SSF53901">
    <property type="entry name" value="Thiolase-like"/>
    <property type="match status" value="2"/>
</dbReference>
<dbReference type="EMBL" id="KN837406">
    <property type="protein sequence ID" value="KIJ25613.1"/>
    <property type="molecule type" value="Genomic_DNA"/>
</dbReference>
<feature type="domain" description="Thiolase N-terminal" evidence="5">
    <location>
        <begin position="37"/>
        <end position="91"/>
    </location>
</feature>
<dbReference type="Proteomes" id="UP000054279">
    <property type="component" value="Unassembled WGS sequence"/>
</dbReference>
<name>A0A0C9T955_SPHS4</name>
<dbReference type="InterPro" id="IPR020617">
    <property type="entry name" value="Thiolase_C"/>
</dbReference>